<reference evidence="2" key="1">
    <citation type="submission" date="2021-01" db="EMBL/GenBank/DDBJ databases">
        <authorList>
            <person name="Li R."/>
            <person name="Bekaert M."/>
        </authorList>
    </citation>
    <scope>NUCLEOTIDE SEQUENCE</scope>
    <source>
        <strain evidence="2">Farmed</strain>
    </source>
</reference>
<keyword evidence="1" id="KW-1133">Transmembrane helix</keyword>
<keyword evidence="3" id="KW-1185">Reference proteome</keyword>
<accession>A0A812DZ79</accession>
<dbReference type="AlphaFoldDB" id="A0A812DZ79"/>
<evidence type="ECO:0000313" key="3">
    <source>
        <dbReference type="Proteomes" id="UP000597762"/>
    </source>
</evidence>
<organism evidence="2 3">
    <name type="scientific">Acanthosepion pharaonis</name>
    <name type="common">Pharaoh cuttlefish</name>
    <name type="synonym">Sepia pharaonis</name>
    <dbReference type="NCBI Taxonomy" id="158019"/>
    <lineage>
        <taxon>Eukaryota</taxon>
        <taxon>Metazoa</taxon>
        <taxon>Spiralia</taxon>
        <taxon>Lophotrochozoa</taxon>
        <taxon>Mollusca</taxon>
        <taxon>Cephalopoda</taxon>
        <taxon>Coleoidea</taxon>
        <taxon>Decapodiformes</taxon>
        <taxon>Sepiida</taxon>
        <taxon>Sepiina</taxon>
        <taxon>Sepiidae</taxon>
        <taxon>Acanthosepion</taxon>
    </lineage>
</organism>
<dbReference type="Proteomes" id="UP000597762">
    <property type="component" value="Unassembled WGS sequence"/>
</dbReference>
<dbReference type="EMBL" id="CAHIKZ030004391">
    <property type="protein sequence ID" value="CAE1310213.1"/>
    <property type="molecule type" value="Genomic_DNA"/>
</dbReference>
<protein>
    <submittedName>
        <fullName evidence="2">Uncharacterized protein</fullName>
    </submittedName>
</protein>
<feature type="transmembrane region" description="Helical" evidence="1">
    <location>
        <begin position="194"/>
        <end position="213"/>
    </location>
</feature>
<sequence>MLFITDVHPAQVPLIVKLIAFCSSPSSPHSFSIFLYHSLSLILSSVVLSRFPSNILPLYFSLIPSHSFSFCSSLSFLSFILPVDLSHFFTIISLSLSFPQCSSLSHTSHYFSPCSSLSFPFAYTLSAIISVCLSLLLSDSLSLCSSSSFPITHSLYFSHTPSLILPVVLSHFVSFIFSLYFSFIPPLYTPSFSLILLIHTLSLCSSLSLILSLPP</sequence>
<name>A0A812DZ79_ACAPH</name>
<proteinExistence type="predicted"/>
<keyword evidence="1" id="KW-0472">Membrane</keyword>
<evidence type="ECO:0000313" key="2">
    <source>
        <dbReference type="EMBL" id="CAE1310213.1"/>
    </source>
</evidence>
<feature type="transmembrane region" description="Helical" evidence="1">
    <location>
        <begin position="163"/>
        <end position="182"/>
    </location>
</feature>
<feature type="transmembrane region" description="Helical" evidence="1">
    <location>
        <begin position="117"/>
        <end position="137"/>
    </location>
</feature>
<evidence type="ECO:0000256" key="1">
    <source>
        <dbReference type="SAM" id="Phobius"/>
    </source>
</evidence>
<keyword evidence="1" id="KW-0812">Transmembrane</keyword>
<gene>
    <name evidence="2" type="ORF">SPHA_61886</name>
</gene>
<comment type="caution">
    <text evidence="2">The sequence shown here is derived from an EMBL/GenBank/DDBJ whole genome shotgun (WGS) entry which is preliminary data.</text>
</comment>